<dbReference type="STRING" id="33051.SB4_05455"/>
<comment type="caution">
    <text evidence="2">The sequence shown here is derived from an EMBL/GenBank/DDBJ whole genome shotgun (WGS) entry which is preliminary data.</text>
</comment>
<organism evidence="2 3">
    <name type="scientific">Sphingomonas sanguinis</name>
    <dbReference type="NCBI Taxonomy" id="33051"/>
    <lineage>
        <taxon>Bacteria</taxon>
        <taxon>Pseudomonadati</taxon>
        <taxon>Pseudomonadota</taxon>
        <taxon>Alphaproteobacteria</taxon>
        <taxon>Sphingomonadales</taxon>
        <taxon>Sphingomonadaceae</taxon>
        <taxon>Sphingomonas</taxon>
    </lineage>
</organism>
<dbReference type="Proteomes" id="UP000072867">
    <property type="component" value="Unassembled WGS sequence"/>
</dbReference>
<dbReference type="EMBL" id="LDTD01000072">
    <property type="protein sequence ID" value="KTT69316.1"/>
    <property type="molecule type" value="Genomic_DNA"/>
</dbReference>
<dbReference type="Pfam" id="PF02108">
    <property type="entry name" value="FliH"/>
    <property type="match status" value="1"/>
</dbReference>
<protein>
    <recommendedName>
        <fullName evidence="1">Flagellar assembly protein FliH/Type III secretion system HrpE domain-containing protein</fullName>
    </recommendedName>
</protein>
<feature type="domain" description="Flagellar assembly protein FliH/Type III secretion system HrpE" evidence="1">
    <location>
        <begin position="150"/>
        <end position="244"/>
    </location>
</feature>
<dbReference type="AlphaFoldDB" id="A0A147HWS3"/>
<reference evidence="2 3" key="1">
    <citation type="journal article" date="2016" name="Front. Microbiol.">
        <title>Genomic Resource of Rice Seed Associated Bacteria.</title>
        <authorList>
            <person name="Midha S."/>
            <person name="Bansal K."/>
            <person name="Sharma S."/>
            <person name="Kumar N."/>
            <person name="Patil P.P."/>
            <person name="Chaudhry V."/>
            <person name="Patil P.B."/>
        </authorList>
    </citation>
    <scope>NUCLEOTIDE SEQUENCE [LARGE SCALE GENOMIC DNA]</scope>
    <source>
        <strain evidence="2 3">NS319</strain>
    </source>
</reference>
<dbReference type="InterPro" id="IPR018035">
    <property type="entry name" value="Flagellar_FliH/T3SS_HrpE"/>
</dbReference>
<dbReference type="RefSeq" id="WP_058733625.1">
    <property type="nucleotide sequence ID" value="NZ_LDTD01000072.1"/>
</dbReference>
<accession>A0A147HWS3</accession>
<sequence length="267" mass="27765">MSDFVAGFSARQNAAAAALQQAFTPPGGFARTDLPGLAGLGIDLGSGPTSFRARSPMPGGQSAAEAAGEVKPRHFHPVNRAEDPTDGWDPFAACEPGADPAADPIAMARAAGHAEGYAEGVEAATAEFQALAAGQARDGQLLDGITQALAARIDRELIAGQLRHTVMALVTRLVGEIGIDADRLTARIEGAVDLLTDAQESAMLRVHPDDVALLDGRLPQTIFPVGDTTIERGSFVLESASTIVEDGPRLWLDQLAAVMDKVPVPQC</sequence>
<name>A0A147HWS3_9SPHN</name>
<evidence type="ECO:0000313" key="2">
    <source>
        <dbReference type="EMBL" id="KTT69316.1"/>
    </source>
</evidence>
<dbReference type="PATRIC" id="fig|33051.3.peg.3354"/>
<evidence type="ECO:0000313" key="3">
    <source>
        <dbReference type="Proteomes" id="UP000072867"/>
    </source>
</evidence>
<proteinExistence type="predicted"/>
<gene>
    <name evidence="2" type="ORF">NS319_10790</name>
</gene>
<evidence type="ECO:0000259" key="1">
    <source>
        <dbReference type="Pfam" id="PF02108"/>
    </source>
</evidence>